<proteinExistence type="predicted"/>
<evidence type="ECO:0000256" key="1">
    <source>
        <dbReference type="SAM" id="Phobius"/>
    </source>
</evidence>
<sequence>MRMIVSFILGIVLIALGIWWYAAVGFSIQAILAALVIAGGGALVTVGIGIALDKKSPTSRKL</sequence>
<protein>
    <submittedName>
        <fullName evidence="2">Uncharacterized protein</fullName>
    </submittedName>
</protein>
<keyword evidence="3" id="KW-1185">Reference proteome</keyword>
<evidence type="ECO:0000313" key="2">
    <source>
        <dbReference type="EMBL" id="PFG27138.1"/>
    </source>
</evidence>
<comment type="caution">
    <text evidence="2">The sequence shown here is derived from an EMBL/GenBank/DDBJ whole genome shotgun (WGS) entry which is preliminary data.</text>
</comment>
<gene>
    <name evidence="2" type="ORF">ATK06_0187</name>
</gene>
<organism evidence="2 3">
    <name type="scientific">Corynebacterium renale</name>
    <dbReference type="NCBI Taxonomy" id="1724"/>
    <lineage>
        <taxon>Bacteria</taxon>
        <taxon>Bacillati</taxon>
        <taxon>Actinomycetota</taxon>
        <taxon>Actinomycetes</taxon>
        <taxon>Mycobacteriales</taxon>
        <taxon>Corynebacteriaceae</taxon>
        <taxon>Corynebacterium</taxon>
    </lineage>
</organism>
<dbReference type="AlphaFoldDB" id="A0A2A9DKA5"/>
<reference evidence="2 3" key="1">
    <citation type="submission" date="2017-10" db="EMBL/GenBank/DDBJ databases">
        <title>Sequencing the genomes of 1000 actinobacteria strains.</title>
        <authorList>
            <person name="Klenk H.-P."/>
        </authorList>
    </citation>
    <scope>NUCLEOTIDE SEQUENCE [LARGE SCALE GENOMIC DNA]</scope>
    <source>
        <strain evidence="2 3">DSM 20688</strain>
    </source>
</reference>
<accession>A0A2A9DKA5</accession>
<dbReference type="STRING" id="1724.GCA_001044175_00301"/>
<keyword evidence="1" id="KW-0812">Transmembrane</keyword>
<dbReference type="EMBL" id="PDJF01000001">
    <property type="protein sequence ID" value="PFG27138.1"/>
    <property type="molecule type" value="Genomic_DNA"/>
</dbReference>
<feature type="transmembrane region" description="Helical" evidence="1">
    <location>
        <begin position="7"/>
        <end position="24"/>
    </location>
</feature>
<dbReference type="Proteomes" id="UP000221653">
    <property type="component" value="Unassembled WGS sequence"/>
</dbReference>
<name>A0A2A9DKA5_9CORY</name>
<feature type="transmembrane region" description="Helical" evidence="1">
    <location>
        <begin position="30"/>
        <end position="52"/>
    </location>
</feature>
<keyword evidence="1" id="KW-0472">Membrane</keyword>
<keyword evidence="1" id="KW-1133">Transmembrane helix</keyword>
<evidence type="ECO:0000313" key="3">
    <source>
        <dbReference type="Proteomes" id="UP000221653"/>
    </source>
</evidence>